<gene>
    <name evidence="1" type="ORF">METZ01_LOCUS381234</name>
</gene>
<proteinExistence type="predicted"/>
<reference evidence="1" key="1">
    <citation type="submission" date="2018-05" db="EMBL/GenBank/DDBJ databases">
        <authorList>
            <person name="Lanie J.A."/>
            <person name="Ng W.-L."/>
            <person name="Kazmierczak K.M."/>
            <person name="Andrzejewski T.M."/>
            <person name="Davidsen T.M."/>
            <person name="Wayne K.J."/>
            <person name="Tettelin H."/>
            <person name="Glass J.I."/>
            <person name="Rusch D."/>
            <person name="Podicherti R."/>
            <person name="Tsui H.-C.T."/>
            <person name="Winkler M.E."/>
        </authorList>
    </citation>
    <scope>NUCLEOTIDE SEQUENCE</scope>
</reference>
<evidence type="ECO:0000313" key="1">
    <source>
        <dbReference type="EMBL" id="SVD28380.1"/>
    </source>
</evidence>
<protein>
    <submittedName>
        <fullName evidence="1">Uncharacterized protein</fullName>
    </submittedName>
</protein>
<name>A0A382U276_9ZZZZ</name>
<organism evidence="1">
    <name type="scientific">marine metagenome</name>
    <dbReference type="NCBI Taxonomy" id="408172"/>
    <lineage>
        <taxon>unclassified sequences</taxon>
        <taxon>metagenomes</taxon>
        <taxon>ecological metagenomes</taxon>
    </lineage>
</organism>
<dbReference type="AlphaFoldDB" id="A0A382U276"/>
<accession>A0A382U276</accession>
<sequence length="203" mass="24593">MESMKYLLIEPCAKSVYLNSYFHNKEYVLVYRQQPHFSRFIFTSKDDNDYDTVIGMLESECDFTSFDKGRKEDKENKSNYERYIFGWYGSEVYIIKKPFHADDWDYSNCDSNENYEDSSDEHIIKMMKIINENFDYSNSEELYSIINEHFGMVCGGTEDYSPDFYEDLYIWYNHEVQYKYLSNDYENGKWQQESPFIDFEKLT</sequence>
<dbReference type="EMBL" id="UINC01140940">
    <property type="protein sequence ID" value="SVD28380.1"/>
    <property type="molecule type" value="Genomic_DNA"/>
</dbReference>